<feature type="domain" description="Reverse transcriptase" evidence="1">
    <location>
        <begin position="101"/>
        <end position="213"/>
    </location>
</feature>
<name>A0ABQ5C1X7_9ASTR</name>
<keyword evidence="2" id="KW-0548">Nucleotidyltransferase</keyword>
<keyword evidence="2" id="KW-0695">RNA-directed DNA polymerase</keyword>
<dbReference type="EMBL" id="BQNB010013768">
    <property type="protein sequence ID" value="GJT20038.1"/>
    <property type="molecule type" value="Genomic_DNA"/>
</dbReference>
<sequence>METRLHIDLNFLSKLTSDQRDDLECEVTKDEMKKAVWDCGIEKSPGLDGFMFSFYRRYWKIMESDVVDAVSCFFQQGYFPKGGYSSYISLILNILDANMVRDFRPISLIGSLYKIIAKFLANRIVVVLGNLVNEVQSAFVVDREILDAPFILNKILQWCKSKKKQSLVFKVNFEKAYDSVQWDFLVSFMVNGSPTEKFQFYKGLKQGDPLSPFCLFWLWKVYTCHSKEWWTQWNESNIDTIVHVLECFHRASGLRINMSKSKLLGIFVDADKVDQTAMKIGCVTLKTSFTYLGSKVGGLMSRIQSSKETIEGMVTRLSKWKMKTLSIGGRSTLIKSPRGGVERVQFDAMVEKVEGTLHADMRDRWTWLLLRRVGLRRCLSRLGLGELAPTKLIVELADRTVKHSKRIADVETVEGGGGG</sequence>
<evidence type="ECO:0000259" key="1">
    <source>
        <dbReference type="Pfam" id="PF00078"/>
    </source>
</evidence>
<protein>
    <submittedName>
        <fullName evidence="2">RNA-directed DNA polymerase, eukaryota, reverse transcriptase zinc-binding domain protein</fullName>
    </submittedName>
</protein>
<dbReference type="GO" id="GO:0003964">
    <property type="term" value="F:RNA-directed DNA polymerase activity"/>
    <property type="evidence" value="ECO:0007669"/>
    <property type="project" value="UniProtKB-KW"/>
</dbReference>
<dbReference type="CDD" id="cd01650">
    <property type="entry name" value="RT_nLTR_like"/>
    <property type="match status" value="1"/>
</dbReference>
<dbReference type="Pfam" id="PF00078">
    <property type="entry name" value="RVT_1"/>
    <property type="match status" value="1"/>
</dbReference>
<dbReference type="InterPro" id="IPR000477">
    <property type="entry name" value="RT_dom"/>
</dbReference>
<dbReference type="PANTHER" id="PTHR46890">
    <property type="entry name" value="NON-LTR RETROLELEMENT REVERSE TRANSCRIPTASE-LIKE PROTEIN-RELATED"/>
    <property type="match status" value="1"/>
</dbReference>
<reference evidence="2" key="1">
    <citation type="journal article" date="2022" name="Int. J. Mol. Sci.">
        <title>Draft Genome of Tanacetum Coccineum: Genomic Comparison of Closely Related Tanacetum-Family Plants.</title>
        <authorList>
            <person name="Yamashiro T."/>
            <person name="Shiraishi A."/>
            <person name="Nakayama K."/>
            <person name="Satake H."/>
        </authorList>
    </citation>
    <scope>NUCLEOTIDE SEQUENCE</scope>
</reference>
<evidence type="ECO:0000313" key="2">
    <source>
        <dbReference type="EMBL" id="GJT20038.1"/>
    </source>
</evidence>
<dbReference type="Proteomes" id="UP001151760">
    <property type="component" value="Unassembled WGS sequence"/>
</dbReference>
<comment type="caution">
    <text evidence="2">The sequence shown here is derived from an EMBL/GenBank/DDBJ whole genome shotgun (WGS) entry which is preliminary data.</text>
</comment>
<accession>A0ABQ5C1X7</accession>
<keyword evidence="2" id="KW-0808">Transferase</keyword>
<dbReference type="PANTHER" id="PTHR46890:SF50">
    <property type="entry name" value="RNA-DIRECTED DNA POLYMERASE, EUKARYOTA, REVERSE TRANSCRIPTASE ZINC-BINDING DOMAIN PROTEIN-RELATED"/>
    <property type="match status" value="1"/>
</dbReference>
<evidence type="ECO:0000313" key="3">
    <source>
        <dbReference type="Proteomes" id="UP001151760"/>
    </source>
</evidence>
<dbReference type="InterPro" id="IPR052343">
    <property type="entry name" value="Retrotransposon-Effector_Assoc"/>
</dbReference>
<organism evidence="2 3">
    <name type="scientific">Tanacetum coccineum</name>
    <dbReference type="NCBI Taxonomy" id="301880"/>
    <lineage>
        <taxon>Eukaryota</taxon>
        <taxon>Viridiplantae</taxon>
        <taxon>Streptophyta</taxon>
        <taxon>Embryophyta</taxon>
        <taxon>Tracheophyta</taxon>
        <taxon>Spermatophyta</taxon>
        <taxon>Magnoliopsida</taxon>
        <taxon>eudicotyledons</taxon>
        <taxon>Gunneridae</taxon>
        <taxon>Pentapetalae</taxon>
        <taxon>asterids</taxon>
        <taxon>campanulids</taxon>
        <taxon>Asterales</taxon>
        <taxon>Asteraceae</taxon>
        <taxon>Asteroideae</taxon>
        <taxon>Anthemideae</taxon>
        <taxon>Anthemidinae</taxon>
        <taxon>Tanacetum</taxon>
    </lineage>
</organism>
<keyword evidence="3" id="KW-1185">Reference proteome</keyword>
<gene>
    <name evidence="2" type="ORF">Tco_0878744</name>
</gene>
<reference evidence="2" key="2">
    <citation type="submission" date="2022-01" db="EMBL/GenBank/DDBJ databases">
        <authorList>
            <person name="Yamashiro T."/>
            <person name="Shiraishi A."/>
            <person name="Satake H."/>
            <person name="Nakayama K."/>
        </authorList>
    </citation>
    <scope>NUCLEOTIDE SEQUENCE</scope>
</reference>
<proteinExistence type="predicted"/>